<dbReference type="InterPro" id="IPR012337">
    <property type="entry name" value="RNaseH-like_sf"/>
</dbReference>
<evidence type="ECO:0000259" key="16">
    <source>
        <dbReference type="Pfam" id="PF08996"/>
    </source>
</evidence>
<dbReference type="Proteomes" id="UP000070444">
    <property type="component" value="Unassembled WGS sequence"/>
</dbReference>
<dbReference type="SMART" id="SM00486">
    <property type="entry name" value="POLBc"/>
    <property type="match status" value="1"/>
</dbReference>
<dbReference type="PRINTS" id="PR00106">
    <property type="entry name" value="DNAPOLB"/>
</dbReference>
<dbReference type="CDD" id="cd05532">
    <property type="entry name" value="POLBc_alpha"/>
    <property type="match status" value="1"/>
</dbReference>
<evidence type="ECO:0000313" key="18">
    <source>
        <dbReference type="Proteomes" id="UP000070444"/>
    </source>
</evidence>
<dbReference type="NCBIfam" id="TIGR00592">
    <property type="entry name" value="pol2"/>
    <property type="match status" value="1"/>
</dbReference>
<dbReference type="InterPro" id="IPR043502">
    <property type="entry name" value="DNA/RNA_pol_sf"/>
</dbReference>
<dbReference type="Gene3D" id="3.30.70.2820">
    <property type="match status" value="1"/>
</dbReference>
<feature type="compositionally biased region" description="Polar residues" evidence="13">
    <location>
        <begin position="1"/>
        <end position="24"/>
    </location>
</feature>
<dbReference type="Gene3D" id="2.40.50.730">
    <property type="match status" value="1"/>
</dbReference>
<dbReference type="OrthoDB" id="6755010at2759"/>
<evidence type="ECO:0000256" key="1">
    <source>
        <dbReference type="ARBA" id="ARBA00004123"/>
    </source>
</evidence>
<keyword evidence="5 12" id="KW-0235">DNA replication</keyword>
<keyword evidence="18" id="KW-1185">Reference proteome</keyword>
<dbReference type="GO" id="GO:0140445">
    <property type="term" value="C:chromosome, telomeric repeat region"/>
    <property type="evidence" value="ECO:0007669"/>
    <property type="project" value="EnsemblFungi"/>
</dbReference>
<protein>
    <recommendedName>
        <fullName evidence="12">DNA polymerase</fullName>
        <ecNumber evidence="12">2.7.7.7</ecNumber>
    </recommendedName>
</protein>
<reference evidence="17 18" key="1">
    <citation type="journal article" date="2015" name="Genome Biol. Evol.">
        <title>Phylogenomic analyses indicate that early fungi evolved digesting cell walls of algal ancestors of land plants.</title>
        <authorList>
            <person name="Chang Y."/>
            <person name="Wang S."/>
            <person name="Sekimoto S."/>
            <person name="Aerts A.L."/>
            <person name="Choi C."/>
            <person name="Clum A."/>
            <person name="LaButti K.M."/>
            <person name="Lindquist E.A."/>
            <person name="Yee Ngan C."/>
            <person name="Ohm R.A."/>
            <person name="Salamov A.A."/>
            <person name="Grigoriev I.V."/>
            <person name="Spatafora J.W."/>
            <person name="Berbee M.L."/>
        </authorList>
    </citation>
    <scope>NUCLEOTIDE SEQUENCE [LARGE SCALE GENOMIC DNA]</scope>
    <source>
        <strain evidence="17 18">NRRL 28638</strain>
    </source>
</reference>
<evidence type="ECO:0000256" key="10">
    <source>
        <dbReference type="ARBA" id="ARBA00023125"/>
    </source>
</evidence>
<proteinExistence type="inferred from homology"/>
<dbReference type="OMA" id="MTKMNVG"/>
<evidence type="ECO:0000259" key="15">
    <source>
        <dbReference type="Pfam" id="PF03104"/>
    </source>
</evidence>
<dbReference type="Gene3D" id="1.10.3200.20">
    <property type="entry name" value="DNA Polymerase alpha, zinc finger"/>
    <property type="match status" value="1"/>
</dbReference>
<dbReference type="EC" id="2.7.7.7" evidence="12"/>
<feature type="domain" description="DNA-directed DNA polymerase family B multifunctional" evidence="14">
    <location>
        <begin position="682"/>
        <end position="1131"/>
    </location>
</feature>
<evidence type="ECO:0000256" key="6">
    <source>
        <dbReference type="ARBA" id="ARBA00022723"/>
    </source>
</evidence>
<accession>A0A137NWC8</accession>
<evidence type="ECO:0000259" key="14">
    <source>
        <dbReference type="Pfam" id="PF00136"/>
    </source>
</evidence>
<feature type="region of interest" description="Disordered" evidence="13">
    <location>
        <begin position="1"/>
        <end position="110"/>
    </location>
</feature>
<keyword evidence="8" id="KW-0862">Zinc</keyword>
<comment type="similarity">
    <text evidence="2 12">Belongs to the DNA polymerase type-B family.</text>
</comment>
<feature type="compositionally biased region" description="Low complexity" evidence="13">
    <location>
        <begin position="71"/>
        <end position="85"/>
    </location>
</feature>
<evidence type="ECO:0000256" key="11">
    <source>
        <dbReference type="ARBA" id="ARBA00023242"/>
    </source>
</evidence>
<dbReference type="InterPro" id="IPR006172">
    <property type="entry name" value="DNA-dir_DNA_pol_B"/>
</dbReference>
<sequence length="1375" mass="156013">MFKKSTATSYGANFSSKRAQLSTKVKTEDAGDDMLNSILNQMDTRKSTPSTSKFSASLGSSAGGIRSTLNQNSSRPQQSSSIGQSNTLRSGSSTSHNTAQRPSTSSISHAEIKEEAADPALLFSDTEDTNDISQHLEDTHLDSTEPSTSNLKDLKLDAKEDINAMEVDEPIQKEKPQWMQIQQSMQNTNINTDTEPNNEGIEEELWDDQLTSNDGELIMYWIDAVEHSGVVYIFGKTYNPETKQFTSCSVKVDNLHRCLHFLPRGGKFKSENDDEESDKEEGDESDNGEKSDLDENDSEKQKKEELFTYEELRTEVMEIYSKYNITGRKGFRKISKKYAFEDKTVPLEAEYLYTVYPFDMPALPTNLEGKHFSKVFGANTSALELLLVQQKLMGPGWIKVTNCEPSDRQVTYCAQEYISHGYKSVKPLVNEELEPLRDRLPPLRVVGITIKTIFNPETKVNEISMAHLICYNQVDITKDTQVENLKHENLSLIRQIPGTVVTDTVCQKLKQGGIDARICTNESMLLNALMAWITQKDPDVFVGHNLIEFGLDVLLTRLRALSIKMWSKIGRLRRTNWPKGAGEGGSVTRGIVSGRLLCDTYLGAKDTVKSKNYTLATLSEVQLGITKETIEYERIMEYYETSDQLIHLVKQGDFDSFLTVKLMFKLQLLPLSLQLTNLAGNLWTRTLTGGKAERNEYLLLHEFYNRGYIVPDKEWNNKKINRQETETESAEVANTTSGRRKPAYEGGLVLEPKKGLYDKITLLLDFNSLYPSIIQEFNICFTTVERPEDPNSLPEVPNSDLEQGILPQLLSFLVERRRNVKQMMKDPKLSKEKQNQLNIRQMALKLTANSMYGCLGFTFSRFYAKSLAMLITSRGREILQNTVQTATEEGLDVIYGDTDSIMIYTGLDNNQEAHKIGKIFKQKINQKYKLLELDTDGLYNKMLLLRKKKYAALIKDSDKPDSGYTLETKGLDMVRRDWCELSRNMSKYVLDLLLGGDDQDISLAQIHSYLTEMGNQVKLGKVPIEQFVVDKGLTKNPELYGDASIHPHVQVALQLKKRGIIVKPGDTVPYVICDTQNTSLVNENSTKHNSGYASRAYHPEEVKSNPGLKLDYNWYLANQIHPPLARLFEPIEGTDEAHIAECLGLDPNRYRGNSQSQQTSLISTTLQSITSDSERFRNMPKLNLECPNNHGEYTIDQLITHKDGAPVLAVECPNEECKWMPRPETIAYKLEQILRTELRQLNSLWVRCDDSSCGYRTRSISVRNTHQGLGRGCPRSHCEGRLFLENSPTRFYNILAYFEQVFNEQQQIVAIKDKLTNKDNLPEKESFASLYRLKVKDLLRLYGDKNQRRFVNLGDIFKYSGTSVNGSEESTTKAY</sequence>
<dbReference type="GO" id="GO:0003682">
    <property type="term" value="F:chromatin binding"/>
    <property type="evidence" value="ECO:0007669"/>
    <property type="project" value="EnsemblFungi"/>
</dbReference>
<dbReference type="GO" id="GO:0003887">
    <property type="term" value="F:DNA-directed DNA polymerase activity"/>
    <property type="evidence" value="ECO:0007669"/>
    <property type="project" value="UniProtKB-KW"/>
</dbReference>
<evidence type="ECO:0000256" key="5">
    <source>
        <dbReference type="ARBA" id="ARBA00022705"/>
    </source>
</evidence>
<feature type="domain" description="Zinc finger DNA-directed DNA polymerase family B alpha" evidence="16">
    <location>
        <begin position="1170"/>
        <end position="1357"/>
    </location>
</feature>
<gene>
    <name evidence="17" type="ORF">CONCODRAFT_121171</name>
</gene>
<dbReference type="STRING" id="796925.A0A137NWC8"/>
<keyword evidence="6" id="KW-0479">Metal-binding</keyword>
<dbReference type="Gene3D" id="3.90.1600.10">
    <property type="entry name" value="Palm domain of DNA polymerase"/>
    <property type="match status" value="1"/>
</dbReference>
<dbReference type="GO" id="GO:1902975">
    <property type="term" value="P:mitotic DNA replication initiation"/>
    <property type="evidence" value="ECO:0007669"/>
    <property type="project" value="InterPro"/>
</dbReference>
<dbReference type="InterPro" id="IPR015088">
    <property type="entry name" value="Znf_DNA-dir_DNA_pol_B_alpha"/>
</dbReference>
<feature type="domain" description="DNA-directed DNA polymerase family B exonuclease" evidence="15">
    <location>
        <begin position="374"/>
        <end position="617"/>
    </location>
</feature>
<comment type="subcellular location">
    <subcellularLocation>
        <location evidence="1">Nucleus</location>
    </subcellularLocation>
</comment>
<dbReference type="Pfam" id="PF08996">
    <property type="entry name" value="zf-DNA_Pol"/>
    <property type="match status" value="1"/>
</dbReference>
<dbReference type="GO" id="GO:0003697">
    <property type="term" value="F:single-stranded DNA binding"/>
    <property type="evidence" value="ECO:0007669"/>
    <property type="project" value="EnsemblFungi"/>
</dbReference>
<keyword evidence="7" id="KW-0863">Zinc-finger</keyword>
<evidence type="ECO:0000256" key="13">
    <source>
        <dbReference type="SAM" id="MobiDB-lite"/>
    </source>
</evidence>
<dbReference type="InterPro" id="IPR006133">
    <property type="entry name" value="DNA-dir_DNA_pol_B_exonuc"/>
</dbReference>
<evidence type="ECO:0000256" key="8">
    <source>
        <dbReference type="ARBA" id="ARBA00022833"/>
    </source>
</evidence>
<evidence type="ECO:0000256" key="9">
    <source>
        <dbReference type="ARBA" id="ARBA00022932"/>
    </source>
</evidence>
<organism evidence="17 18">
    <name type="scientific">Conidiobolus coronatus (strain ATCC 28846 / CBS 209.66 / NRRL 28638)</name>
    <name type="common">Delacroixia coronata</name>
    <dbReference type="NCBI Taxonomy" id="796925"/>
    <lineage>
        <taxon>Eukaryota</taxon>
        <taxon>Fungi</taxon>
        <taxon>Fungi incertae sedis</taxon>
        <taxon>Zoopagomycota</taxon>
        <taxon>Entomophthoromycotina</taxon>
        <taxon>Entomophthoromycetes</taxon>
        <taxon>Entomophthorales</taxon>
        <taxon>Ancylistaceae</taxon>
        <taxon>Conidiobolus</taxon>
    </lineage>
</organism>
<dbReference type="GO" id="GO:0003688">
    <property type="term" value="F:DNA replication origin binding"/>
    <property type="evidence" value="ECO:0007669"/>
    <property type="project" value="EnsemblFungi"/>
</dbReference>
<dbReference type="InterPro" id="IPR042087">
    <property type="entry name" value="DNA_pol_B_thumb"/>
</dbReference>
<feature type="compositionally biased region" description="Basic and acidic residues" evidence="13">
    <location>
        <begin position="287"/>
        <end position="305"/>
    </location>
</feature>
<dbReference type="InterPro" id="IPR045846">
    <property type="entry name" value="POLBc_alpha"/>
</dbReference>
<dbReference type="Pfam" id="PF00136">
    <property type="entry name" value="DNA_pol_B"/>
    <property type="match status" value="1"/>
</dbReference>
<feature type="compositionally biased region" description="Acidic residues" evidence="13">
    <location>
        <begin position="272"/>
        <end position="286"/>
    </location>
</feature>
<dbReference type="PANTHER" id="PTHR45861">
    <property type="entry name" value="DNA POLYMERASE ALPHA CATALYTIC SUBUNIT"/>
    <property type="match status" value="1"/>
</dbReference>
<feature type="region of interest" description="Disordered" evidence="13">
    <location>
        <begin position="269"/>
        <end position="305"/>
    </location>
</feature>
<dbReference type="CDD" id="cd05776">
    <property type="entry name" value="DNA_polB_alpha_exo"/>
    <property type="match status" value="1"/>
</dbReference>
<evidence type="ECO:0000256" key="3">
    <source>
        <dbReference type="ARBA" id="ARBA00022679"/>
    </source>
</evidence>
<dbReference type="Gene3D" id="3.30.420.10">
    <property type="entry name" value="Ribonuclease H-like superfamily/Ribonuclease H"/>
    <property type="match status" value="1"/>
</dbReference>
<dbReference type="GO" id="GO:0007534">
    <property type="term" value="P:gene conversion at mating-type locus"/>
    <property type="evidence" value="ECO:0007669"/>
    <property type="project" value="EnsemblFungi"/>
</dbReference>
<feature type="compositionally biased region" description="Polar residues" evidence="13">
    <location>
        <begin position="86"/>
        <end position="108"/>
    </location>
</feature>
<dbReference type="Gene3D" id="1.10.287.690">
    <property type="entry name" value="Helix hairpin bin"/>
    <property type="match status" value="1"/>
</dbReference>
<dbReference type="EMBL" id="KQ964662">
    <property type="protein sequence ID" value="KXN67086.1"/>
    <property type="molecule type" value="Genomic_DNA"/>
</dbReference>
<dbReference type="InterPro" id="IPR023211">
    <property type="entry name" value="DNA_pol_palm_dom_sf"/>
</dbReference>
<keyword evidence="11" id="KW-0539">Nucleus</keyword>
<evidence type="ECO:0000256" key="2">
    <source>
        <dbReference type="ARBA" id="ARBA00005755"/>
    </source>
</evidence>
<dbReference type="GO" id="GO:0006281">
    <property type="term" value="P:DNA repair"/>
    <property type="evidence" value="ECO:0007669"/>
    <property type="project" value="EnsemblFungi"/>
</dbReference>
<evidence type="ECO:0000256" key="7">
    <source>
        <dbReference type="ARBA" id="ARBA00022771"/>
    </source>
</evidence>
<dbReference type="SUPFAM" id="SSF53098">
    <property type="entry name" value="Ribonuclease H-like"/>
    <property type="match status" value="1"/>
</dbReference>
<dbReference type="InterPro" id="IPR036397">
    <property type="entry name" value="RNaseH_sf"/>
</dbReference>
<keyword evidence="10 12" id="KW-0238">DNA-binding</keyword>
<dbReference type="PROSITE" id="PS00116">
    <property type="entry name" value="DNA_POLYMERASE_B"/>
    <property type="match status" value="1"/>
</dbReference>
<dbReference type="GO" id="GO:0000166">
    <property type="term" value="F:nucleotide binding"/>
    <property type="evidence" value="ECO:0007669"/>
    <property type="project" value="InterPro"/>
</dbReference>
<dbReference type="GO" id="GO:0006272">
    <property type="term" value="P:leading strand elongation"/>
    <property type="evidence" value="ECO:0007669"/>
    <property type="project" value="TreeGrafter"/>
</dbReference>
<dbReference type="GO" id="GO:0006273">
    <property type="term" value="P:lagging strand elongation"/>
    <property type="evidence" value="ECO:0007669"/>
    <property type="project" value="TreeGrafter"/>
</dbReference>
<dbReference type="Pfam" id="PF03104">
    <property type="entry name" value="DNA_pol_B_exo1"/>
    <property type="match status" value="1"/>
</dbReference>
<dbReference type="FunFam" id="1.10.287.690:FF:000003">
    <property type="entry name" value="DNA polymerase"/>
    <property type="match status" value="1"/>
</dbReference>
<dbReference type="SUPFAM" id="SSF56672">
    <property type="entry name" value="DNA/RNA polymerases"/>
    <property type="match status" value="1"/>
</dbReference>
<evidence type="ECO:0000313" key="17">
    <source>
        <dbReference type="EMBL" id="KXN67086.1"/>
    </source>
</evidence>
<dbReference type="Gene3D" id="1.10.132.60">
    <property type="entry name" value="DNA polymerase family B, C-terminal domain"/>
    <property type="match status" value="1"/>
</dbReference>
<keyword evidence="9 12" id="KW-0239">DNA-directed DNA polymerase</keyword>
<dbReference type="GO" id="GO:0035861">
    <property type="term" value="C:site of double-strand break"/>
    <property type="evidence" value="ECO:0007669"/>
    <property type="project" value="EnsemblFungi"/>
</dbReference>
<comment type="catalytic activity">
    <reaction evidence="12">
        <text>DNA(n) + a 2'-deoxyribonucleoside 5'-triphosphate = DNA(n+1) + diphosphate</text>
        <dbReference type="Rhea" id="RHEA:22508"/>
        <dbReference type="Rhea" id="RHEA-COMP:17339"/>
        <dbReference type="Rhea" id="RHEA-COMP:17340"/>
        <dbReference type="ChEBI" id="CHEBI:33019"/>
        <dbReference type="ChEBI" id="CHEBI:61560"/>
        <dbReference type="ChEBI" id="CHEBI:173112"/>
        <dbReference type="EC" id="2.7.7.7"/>
    </reaction>
</comment>
<dbReference type="InterPro" id="IPR006134">
    <property type="entry name" value="DNA-dir_DNA_pol_B_multi_dom"/>
</dbReference>
<dbReference type="GO" id="GO:0000785">
    <property type="term" value="C:chromatin"/>
    <property type="evidence" value="ECO:0007669"/>
    <property type="project" value="EnsemblFungi"/>
</dbReference>
<evidence type="ECO:0000256" key="4">
    <source>
        <dbReference type="ARBA" id="ARBA00022695"/>
    </source>
</evidence>
<dbReference type="GO" id="GO:0008270">
    <property type="term" value="F:zinc ion binding"/>
    <property type="evidence" value="ECO:0007669"/>
    <property type="project" value="UniProtKB-KW"/>
</dbReference>
<feature type="compositionally biased region" description="Polar residues" evidence="13">
    <location>
        <begin position="37"/>
        <end position="60"/>
    </location>
</feature>
<keyword evidence="3 12" id="KW-0808">Transferase</keyword>
<dbReference type="FunFam" id="1.10.132.60:FF:000004">
    <property type="entry name" value="DNA polymerase"/>
    <property type="match status" value="1"/>
</dbReference>
<name>A0A137NWC8_CONC2</name>
<dbReference type="InterPro" id="IPR038256">
    <property type="entry name" value="Pol_alpha_znc_sf"/>
</dbReference>
<dbReference type="InterPro" id="IPR017964">
    <property type="entry name" value="DNA-dir_DNA_pol_B_CS"/>
</dbReference>
<evidence type="ECO:0000256" key="12">
    <source>
        <dbReference type="RuleBase" id="RU000442"/>
    </source>
</evidence>
<dbReference type="PANTHER" id="PTHR45861:SF1">
    <property type="entry name" value="DNA POLYMERASE ALPHA CATALYTIC SUBUNIT"/>
    <property type="match status" value="1"/>
</dbReference>
<dbReference type="GO" id="GO:0005658">
    <property type="term" value="C:alpha DNA polymerase:primase complex"/>
    <property type="evidence" value="ECO:0007669"/>
    <property type="project" value="EnsemblFungi"/>
</dbReference>
<keyword evidence="4 12" id="KW-0548">Nucleotidyltransferase</keyword>